<dbReference type="AlphaFoldDB" id="A0AAD9MDF1"/>
<evidence type="ECO:0000256" key="2">
    <source>
        <dbReference type="SAM" id="MobiDB-lite"/>
    </source>
</evidence>
<keyword evidence="5" id="KW-1185">Reference proteome</keyword>
<dbReference type="PROSITE" id="PS00463">
    <property type="entry name" value="ZN2_CY6_FUNGAL_1"/>
    <property type="match status" value="1"/>
</dbReference>
<dbReference type="InterPro" id="IPR036864">
    <property type="entry name" value="Zn2-C6_fun-type_DNA-bd_sf"/>
</dbReference>
<name>A0AAD9MDF1_9PEZI</name>
<dbReference type="GO" id="GO:0008270">
    <property type="term" value="F:zinc ion binding"/>
    <property type="evidence" value="ECO:0007669"/>
    <property type="project" value="InterPro"/>
</dbReference>
<comment type="caution">
    <text evidence="4">The sequence shown here is derived from an EMBL/GenBank/DDBJ whole genome shotgun (WGS) entry which is preliminary data.</text>
</comment>
<evidence type="ECO:0000256" key="1">
    <source>
        <dbReference type="ARBA" id="ARBA00023242"/>
    </source>
</evidence>
<dbReference type="PROSITE" id="PS50048">
    <property type="entry name" value="ZN2_CY6_FUNGAL_2"/>
    <property type="match status" value="1"/>
</dbReference>
<proteinExistence type="predicted"/>
<feature type="compositionally biased region" description="Low complexity" evidence="2">
    <location>
        <begin position="524"/>
        <end position="536"/>
    </location>
</feature>
<feature type="domain" description="Zn(2)-C6 fungal-type" evidence="3">
    <location>
        <begin position="100"/>
        <end position="130"/>
    </location>
</feature>
<dbReference type="InterPro" id="IPR052400">
    <property type="entry name" value="Zn2-C6_fungal_TF"/>
</dbReference>
<evidence type="ECO:0000313" key="4">
    <source>
        <dbReference type="EMBL" id="KAK2072272.1"/>
    </source>
</evidence>
<dbReference type="CDD" id="cd00067">
    <property type="entry name" value="GAL4"/>
    <property type="match status" value="1"/>
</dbReference>
<dbReference type="SUPFAM" id="SSF57701">
    <property type="entry name" value="Zn2/Cys6 DNA-binding domain"/>
    <property type="match status" value="1"/>
</dbReference>
<dbReference type="EMBL" id="JAQQPM010000006">
    <property type="protein sequence ID" value="KAK2072272.1"/>
    <property type="molecule type" value="Genomic_DNA"/>
</dbReference>
<organism evidence="4 5">
    <name type="scientific">Phyllachora maydis</name>
    <dbReference type="NCBI Taxonomy" id="1825666"/>
    <lineage>
        <taxon>Eukaryota</taxon>
        <taxon>Fungi</taxon>
        <taxon>Dikarya</taxon>
        <taxon>Ascomycota</taxon>
        <taxon>Pezizomycotina</taxon>
        <taxon>Sordariomycetes</taxon>
        <taxon>Sordariomycetidae</taxon>
        <taxon>Phyllachorales</taxon>
        <taxon>Phyllachoraceae</taxon>
        <taxon>Phyllachora</taxon>
    </lineage>
</organism>
<dbReference type="Pfam" id="PF00172">
    <property type="entry name" value="Zn_clus"/>
    <property type="match status" value="1"/>
</dbReference>
<sequence length="721" mass="79479">MVQVARVETRAHRAEGAWSRLICHRGPPILLGSVKLIYGAPDPGCCANNGPELETFPRVWAPSRVIPFLICSAAIVEEAAAMRGPGSGPPRRSHTKSRKGCETCKRRHIRCDENFPQCRNCTKHKIRCPYNDAPPPDERPGSPDKADLMWTPAIEADIARWQQTGEFPFPSLNIYPTPATQVLSLEELRLIHHVASITHQLATIDANGFTLWTRQMPIIIKIGATHRYVLESLLAFSAMHIAFLTDCPVVGNMAYEHRGKALKGLHEAISSFSRENSDAILAASLALSWQATDWRSWTQLMHGTSTVIDAMEPWKHESQFGDFIAESSTFPTAPASPSPDHTPSQPRKEDLDAFQHAMHQLHKLEAHFKLHHEDNKSIQQLISFLKGSKKVFPSLSVSQQFERLRPLRTWLFWLPVMYLQQTGGSPNALVLIAHYYTVALLMERLFPEIGAAYFGSMTIGPVEEIARRLLSISVSGSMDGDVQTPLALMEYPIDTVNEFRARMGWVQPVRTPSSPHFPPGSYISSTSPTSHQTSSPGEPVGYSPYPENPAFSYSTEELSIVTTNVKPTSPLQLSPYSHGHYLSIPSPSYPSYSPTSSTFNNDYGDSSSISYSDRDDYPPYDLGLSPSIPVLGSSTYGVGTSSKMALPPPSDAYLPHPPRLPSIAALAPVSKPSLSSPTMPPPGFNSSLVDATPCLDPRPSTFTTSVPATFWREDRGKGYVV</sequence>
<feature type="region of interest" description="Disordered" evidence="2">
    <location>
        <begin position="516"/>
        <end position="548"/>
    </location>
</feature>
<dbReference type="Gene3D" id="4.10.240.10">
    <property type="entry name" value="Zn(2)-C6 fungal-type DNA-binding domain"/>
    <property type="match status" value="1"/>
</dbReference>
<accession>A0AAD9MDF1</accession>
<dbReference type="GO" id="GO:0000981">
    <property type="term" value="F:DNA-binding transcription factor activity, RNA polymerase II-specific"/>
    <property type="evidence" value="ECO:0007669"/>
    <property type="project" value="InterPro"/>
</dbReference>
<keyword evidence="1" id="KW-0539">Nucleus</keyword>
<dbReference type="Proteomes" id="UP001217918">
    <property type="component" value="Unassembled WGS sequence"/>
</dbReference>
<evidence type="ECO:0000259" key="3">
    <source>
        <dbReference type="PROSITE" id="PS50048"/>
    </source>
</evidence>
<dbReference type="InterPro" id="IPR001138">
    <property type="entry name" value="Zn2Cys6_DnaBD"/>
</dbReference>
<protein>
    <recommendedName>
        <fullName evidence="3">Zn(2)-C6 fungal-type domain-containing protein</fullName>
    </recommendedName>
</protein>
<dbReference type="InterPro" id="IPR021858">
    <property type="entry name" value="Fun_TF"/>
</dbReference>
<evidence type="ECO:0000313" key="5">
    <source>
        <dbReference type="Proteomes" id="UP001217918"/>
    </source>
</evidence>
<dbReference type="PANTHER" id="PTHR47657:SF12">
    <property type="entry name" value="ZN(II)2CYS6 TRANSCRIPTION FACTOR (EUROFUNG)"/>
    <property type="match status" value="1"/>
</dbReference>
<reference evidence="4" key="1">
    <citation type="journal article" date="2023" name="Mol. Plant Microbe Interact.">
        <title>Elucidating the Obligate Nature and Biological Capacity of an Invasive Fungal Corn Pathogen.</title>
        <authorList>
            <person name="MacCready J.S."/>
            <person name="Roggenkamp E.M."/>
            <person name="Gdanetz K."/>
            <person name="Chilvers M.I."/>
        </authorList>
    </citation>
    <scope>NUCLEOTIDE SEQUENCE</scope>
    <source>
        <strain evidence="4">PM02</strain>
    </source>
</reference>
<dbReference type="PANTHER" id="PTHR47657">
    <property type="entry name" value="STEROL REGULATORY ELEMENT-BINDING PROTEIN ECM22"/>
    <property type="match status" value="1"/>
</dbReference>
<gene>
    <name evidence="4" type="ORF">P8C59_006636</name>
</gene>
<dbReference type="SMART" id="SM00066">
    <property type="entry name" value="GAL4"/>
    <property type="match status" value="1"/>
</dbReference>
<dbReference type="Pfam" id="PF11951">
    <property type="entry name" value="Fungal_trans_2"/>
    <property type="match status" value="1"/>
</dbReference>